<dbReference type="AlphaFoldDB" id="X8BBD4"/>
<name>X8BBD4_MYCXE</name>
<comment type="caution">
    <text evidence="2">The sequence shown here is derived from an EMBL/GenBank/DDBJ whole genome shotgun (WGS) entry which is preliminary data.</text>
</comment>
<organism evidence="2">
    <name type="scientific">Mycobacterium xenopi 4042</name>
    <dbReference type="NCBI Taxonomy" id="1299334"/>
    <lineage>
        <taxon>Bacteria</taxon>
        <taxon>Bacillati</taxon>
        <taxon>Actinomycetota</taxon>
        <taxon>Actinomycetes</taxon>
        <taxon>Mycobacteriales</taxon>
        <taxon>Mycobacteriaceae</taxon>
        <taxon>Mycobacterium</taxon>
    </lineage>
</organism>
<keyword evidence="1" id="KW-0812">Transmembrane</keyword>
<proteinExistence type="predicted"/>
<gene>
    <name evidence="2" type="ORF">I553_4007</name>
</gene>
<sequence>MLEVTILQRERDPNVPAWLFTTGGVIVLIFTLMVIAGLTWALAASTLTTPRPGSRTRKRRIV</sequence>
<protein>
    <submittedName>
        <fullName evidence="2">Uncharacterized protein</fullName>
    </submittedName>
</protein>
<keyword evidence="1" id="KW-0472">Membrane</keyword>
<accession>X8BBD4</accession>
<evidence type="ECO:0000313" key="2">
    <source>
        <dbReference type="EMBL" id="EUA41457.1"/>
    </source>
</evidence>
<reference evidence="2" key="1">
    <citation type="submission" date="2014-01" db="EMBL/GenBank/DDBJ databases">
        <authorList>
            <person name="Brown-Elliot B."/>
            <person name="Wallace R."/>
            <person name="Lenaerts A."/>
            <person name="Ordway D."/>
            <person name="DeGroote M.A."/>
            <person name="Parker T."/>
            <person name="Sizemore C."/>
            <person name="Tallon L.J."/>
            <person name="Sadzewicz L.K."/>
            <person name="Sengamalay N."/>
            <person name="Fraser C.M."/>
            <person name="Hine E."/>
            <person name="Shefchek K.A."/>
            <person name="Das S.P."/>
            <person name="Tettelin H."/>
        </authorList>
    </citation>
    <scope>NUCLEOTIDE SEQUENCE [LARGE SCALE GENOMIC DNA]</scope>
    <source>
        <strain evidence="2">4042</strain>
    </source>
</reference>
<feature type="transmembrane region" description="Helical" evidence="1">
    <location>
        <begin position="17"/>
        <end position="50"/>
    </location>
</feature>
<feature type="non-terminal residue" evidence="2">
    <location>
        <position position="62"/>
    </location>
</feature>
<dbReference type="EMBL" id="JAOB01000045">
    <property type="protein sequence ID" value="EUA41457.1"/>
    <property type="molecule type" value="Genomic_DNA"/>
</dbReference>
<evidence type="ECO:0000256" key="1">
    <source>
        <dbReference type="SAM" id="Phobius"/>
    </source>
</evidence>
<keyword evidence="1" id="KW-1133">Transmembrane helix</keyword>